<feature type="domain" description="HTH cro/C1-type" evidence="2">
    <location>
        <begin position="10"/>
        <end position="64"/>
    </location>
</feature>
<gene>
    <name evidence="3" type="ORF">SDC9_57670</name>
</gene>
<dbReference type="PROSITE" id="PS50943">
    <property type="entry name" value="HTH_CROC1"/>
    <property type="match status" value="1"/>
</dbReference>
<dbReference type="PANTHER" id="PTHR46558">
    <property type="entry name" value="TRACRIPTIONAL REGULATORY PROTEIN-RELATED-RELATED"/>
    <property type="match status" value="1"/>
</dbReference>
<dbReference type="EMBL" id="VSSQ01001816">
    <property type="protein sequence ID" value="MPM11327.1"/>
    <property type="molecule type" value="Genomic_DNA"/>
</dbReference>
<name>A0A644X5U3_9ZZZZ</name>
<dbReference type="GO" id="GO:0003677">
    <property type="term" value="F:DNA binding"/>
    <property type="evidence" value="ECO:0007669"/>
    <property type="project" value="UniProtKB-KW"/>
</dbReference>
<evidence type="ECO:0000256" key="1">
    <source>
        <dbReference type="ARBA" id="ARBA00023125"/>
    </source>
</evidence>
<organism evidence="3">
    <name type="scientific">bioreactor metagenome</name>
    <dbReference type="NCBI Taxonomy" id="1076179"/>
    <lineage>
        <taxon>unclassified sequences</taxon>
        <taxon>metagenomes</taxon>
        <taxon>ecological metagenomes</taxon>
    </lineage>
</organism>
<reference evidence="3" key="1">
    <citation type="submission" date="2019-08" db="EMBL/GenBank/DDBJ databases">
        <authorList>
            <person name="Kucharzyk K."/>
            <person name="Murdoch R.W."/>
            <person name="Higgins S."/>
            <person name="Loffler F."/>
        </authorList>
    </citation>
    <scope>NUCLEOTIDE SEQUENCE</scope>
</reference>
<evidence type="ECO:0000259" key="2">
    <source>
        <dbReference type="PROSITE" id="PS50943"/>
    </source>
</evidence>
<comment type="caution">
    <text evidence="3">The sequence shown here is derived from an EMBL/GenBank/DDBJ whole genome shotgun (WGS) entry which is preliminary data.</text>
</comment>
<dbReference type="InterPro" id="IPR001387">
    <property type="entry name" value="Cro/C1-type_HTH"/>
</dbReference>
<dbReference type="AlphaFoldDB" id="A0A644X5U3"/>
<keyword evidence="1" id="KW-0238">DNA-binding</keyword>
<proteinExistence type="predicted"/>
<protein>
    <recommendedName>
        <fullName evidence="2">HTH cro/C1-type domain-containing protein</fullName>
    </recommendedName>
</protein>
<accession>A0A644X5U3</accession>
<dbReference type="SMART" id="SM00530">
    <property type="entry name" value="HTH_XRE"/>
    <property type="match status" value="1"/>
</dbReference>
<evidence type="ECO:0000313" key="3">
    <source>
        <dbReference type="EMBL" id="MPM11327.1"/>
    </source>
</evidence>
<dbReference type="PANTHER" id="PTHR46558:SF11">
    <property type="entry name" value="HTH-TYPE TRANSCRIPTIONAL REGULATOR XRE"/>
    <property type="match status" value="1"/>
</dbReference>
<sequence>MKELNISKCIIQKRKEKGITQEQLADYIGVSKASVSKWESSQSYPDILLLPEIATYFNITVDELIGYSPQLTKDDIKKIYTKFCKDFATRPFGEVMNEYEQMIKEYYSCFPFLLTMVQLLLNHFTLTDTDENKKALLQKCVFLCRRIKDESDVVDEIRQANSMEAVAEMFSSNFTRVIDLLDSTIVPVSGEDELLIQAYMSVGDSKKAAKICQVNLYQKVISILSLLTINASMHMSEPATFETIYQQGCQIIKSFDLKNMVCNPVAGIHLVAAQSYIMQQDNEKALDALEEYVDIVCGYTYPLKIRGSSYFNYIDEWIEESIPLGSIIPRDENAVKKSFIDVLYNPIFESIKDDDKYKLLMSRLEQNMKK</sequence>
<dbReference type="Pfam" id="PF01381">
    <property type="entry name" value="HTH_3"/>
    <property type="match status" value="1"/>
</dbReference>
<dbReference type="CDD" id="cd00093">
    <property type="entry name" value="HTH_XRE"/>
    <property type="match status" value="1"/>
</dbReference>
<dbReference type="Gene3D" id="1.10.260.40">
    <property type="entry name" value="lambda repressor-like DNA-binding domains"/>
    <property type="match status" value="1"/>
</dbReference>
<dbReference type="SUPFAM" id="SSF47413">
    <property type="entry name" value="lambda repressor-like DNA-binding domains"/>
    <property type="match status" value="1"/>
</dbReference>
<dbReference type="InterPro" id="IPR010982">
    <property type="entry name" value="Lambda_DNA-bd_dom_sf"/>
</dbReference>